<protein>
    <submittedName>
        <fullName evidence="1">Uncharacterized protein</fullName>
    </submittedName>
</protein>
<evidence type="ECO:0000313" key="2">
    <source>
        <dbReference type="Proteomes" id="UP001607303"/>
    </source>
</evidence>
<accession>A0ABD2CDV0</accession>
<proteinExistence type="predicted"/>
<dbReference type="Proteomes" id="UP001607303">
    <property type="component" value="Unassembled WGS sequence"/>
</dbReference>
<evidence type="ECO:0000313" key="1">
    <source>
        <dbReference type="EMBL" id="KAL2743243.1"/>
    </source>
</evidence>
<comment type="caution">
    <text evidence="1">The sequence shown here is derived from an EMBL/GenBank/DDBJ whole genome shotgun (WGS) entry which is preliminary data.</text>
</comment>
<dbReference type="AlphaFoldDB" id="A0ABD2CDV0"/>
<dbReference type="EMBL" id="JAYRBN010000056">
    <property type="protein sequence ID" value="KAL2743243.1"/>
    <property type="molecule type" value="Genomic_DNA"/>
</dbReference>
<organism evidence="1 2">
    <name type="scientific">Vespula maculifrons</name>
    <name type="common">Eastern yellow jacket</name>
    <name type="synonym">Wasp</name>
    <dbReference type="NCBI Taxonomy" id="7453"/>
    <lineage>
        <taxon>Eukaryota</taxon>
        <taxon>Metazoa</taxon>
        <taxon>Ecdysozoa</taxon>
        <taxon>Arthropoda</taxon>
        <taxon>Hexapoda</taxon>
        <taxon>Insecta</taxon>
        <taxon>Pterygota</taxon>
        <taxon>Neoptera</taxon>
        <taxon>Endopterygota</taxon>
        <taxon>Hymenoptera</taxon>
        <taxon>Apocrita</taxon>
        <taxon>Aculeata</taxon>
        <taxon>Vespoidea</taxon>
        <taxon>Vespidae</taxon>
        <taxon>Vespinae</taxon>
        <taxon>Vespula</taxon>
    </lineage>
</organism>
<gene>
    <name evidence="1" type="ORF">V1477_008732</name>
</gene>
<keyword evidence="2" id="KW-1185">Reference proteome</keyword>
<sequence length="98" mass="11589">MKRIIVFLSKILMLASKQKRNKNQDSEVSLNRVKGYSRVYVRGFKCKAFSRVTAYEVTTYSSIAMTHLFKPKFYRDGTTAIQRHHFYVFDILDVRNTK</sequence>
<reference evidence="1 2" key="1">
    <citation type="journal article" date="2024" name="Ann. Entomol. Soc. Am.">
        <title>Genomic analyses of the southern and eastern yellowjacket wasps (Hymenoptera: Vespidae) reveal evolutionary signatures of social life.</title>
        <authorList>
            <person name="Catto M.A."/>
            <person name="Caine P.B."/>
            <person name="Orr S.E."/>
            <person name="Hunt B.G."/>
            <person name="Goodisman M.A.D."/>
        </authorList>
    </citation>
    <scope>NUCLEOTIDE SEQUENCE [LARGE SCALE GENOMIC DNA]</scope>
    <source>
        <strain evidence="1">232</strain>
        <tissue evidence="1">Head and thorax</tissue>
    </source>
</reference>
<name>A0ABD2CDV0_VESMC</name>